<keyword evidence="5" id="KW-0418">Kinase</keyword>
<dbReference type="GO" id="GO:0000155">
    <property type="term" value="F:phosphorelay sensor kinase activity"/>
    <property type="evidence" value="ECO:0007669"/>
    <property type="project" value="InterPro"/>
</dbReference>
<feature type="domain" description="PAS" evidence="7">
    <location>
        <begin position="527"/>
        <end position="567"/>
    </location>
</feature>
<feature type="domain" description="PAS" evidence="7">
    <location>
        <begin position="14"/>
        <end position="59"/>
    </location>
</feature>
<evidence type="ECO:0000256" key="4">
    <source>
        <dbReference type="ARBA" id="ARBA00022679"/>
    </source>
</evidence>
<dbReference type="SMART" id="SM00091">
    <property type="entry name" value="PAS"/>
    <property type="match status" value="4"/>
</dbReference>
<dbReference type="Pfam" id="PF02518">
    <property type="entry name" value="HATPase_c"/>
    <property type="match status" value="1"/>
</dbReference>
<sequence length="855" mass="96769">MPDPEPEGIENPSTQVLIELVVNSSTDYGVIVTNPSGVIVVWNPAAESLLGWSAEEAMGTHYSLYFTSDNWSAQGRHESKGWQLKRDGSFFWAGSELTALHKGEALLGYSRIIRDRTDEWLAGERLRLAQQAGNIGTFEWLPALDQFEVSAEFCRLWRLPVQASFSIARLEELIHPEDKERFVTAVRALANHTRMYLESRIACADNDQERWLAWRGAFVQDQASRTCYVGVCYDITELKQAAVAARKLQVRSRDLVDGMQEGFYQVEAVRDESGQIHDFRYLQANPAFWQNTGLPITTEVIGHTIREIIPGAYEELIQAHIDLLEKTRLSPFEIRIAALGQRWFEARAQRVAEDCLAVLFMDITQRKLTEEALAESEARLKAITNSIEHIIWGARPDGYADYFNERWYDYTGMTSDQAQGHRWLDLLHPDDKGRIWKIWQHSLATGAAIRCEFRLKHRSGQYHWFLSRAQALYNNGEITRWFVSLTDIQTIVEAREILTRSQEELEWQVANRTRERDRMWHLSNDMMAVIRLDGGLVAVNEACTRILGWTEEEFVGTNYLTLLHPDDIAKTTLKMANLEKDQHQTGFEMRLRHKNGSYRLTSWTSVPEQGFVYTVGRDITEQRQLAEQLHQAQKMEAVGKLTGGIAHDFNNLLTGVIGSLDLMQKHLEAGRTSRLERYMGAATTSAQRAAALTQRLLIFSRQQTLDLKAVDLNQLVASLEDLLHQAAGPSIALLTTLETGLCLVWTDRNQLENVLINLVINARDAMPSGGSITIITSRLQLNSLTQETGDLKEGEYIVLCVTDTGVGIPADIIDKVFEPFFTTKPIGQGTGLGLSMVYGYVKQTKGHIRILSEPG</sequence>
<dbReference type="InterPro" id="IPR052162">
    <property type="entry name" value="Sensor_kinase/Photoreceptor"/>
</dbReference>
<accession>A0A562PRN7</accession>
<dbReference type="Gene3D" id="1.10.287.130">
    <property type="match status" value="1"/>
</dbReference>
<dbReference type="InterPro" id="IPR004358">
    <property type="entry name" value="Sig_transdc_His_kin-like_C"/>
</dbReference>
<feature type="domain" description="PAS" evidence="7">
    <location>
        <begin position="376"/>
        <end position="446"/>
    </location>
</feature>
<dbReference type="NCBIfam" id="TIGR00229">
    <property type="entry name" value="sensory_box"/>
    <property type="match status" value="3"/>
</dbReference>
<dbReference type="PANTHER" id="PTHR43304:SF1">
    <property type="entry name" value="PAC DOMAIN-CONTAINING PROTEIN"/>
    <property type="match status" value="1"/>
</dbReference>
<dbReference type="SMART" id="SM00387">
    <property type="entry name" value="HATPase_c"/>
    <property type="match status" value="1"/>
</dbReference>
<keyword evidence="4" id="KW-0808">Transferase</keyword>
<dbReference type="SMART" id="SM00086">
    <property type="entry name" value="PAC"/>
    <property type="match status" value="4"/>
</dbReference>
<protein>
    <recommendedName>
        <fullName evidence="2">histidine kinase</fullName>
        <ecNumber evidence="2">2.7.13.3</ecNumber>
    </recommendedName>
</protein>
<dbReference type="InterPro" id="IPR036097">
    <property type="entry name" value="HisK_dim/P_sf"/>
</dbReference>
<dbReference type="SUPFAM" id="SSF55785">
    <property type="entry name" value="PYP-like sensor domain (PAS domain)"/>
    <property type="match status" value="5"/>
</dbReference>
<evidence type="ECO:0000256" key="3">
    <source>
        <dbReference type="ARBA" id="ARBA00022553"/>
    </source>
</evidence>
<dbReference type="Pfam" id="PF08447">
    <property type="entry name" value="PAS_3"/>
    <property type="match status" value="3"/>
</dbReference>
<dbReference type="PRINTS" id="PR00344">
    <property type="entry name" value="BCTRLSENSOR"/>
</dbReference>
<evidence type="ECO:0000256" key="5">
    <source>
        <dbReference type="ARBA" id="ARBA00022777"/>
    </source>
</evidence>
<dbReference type="PROSITE" id="PS50109">
    <property type="entry name" value="HIS_KIN"/>
    <property type="match status" value="1"/>
</dbReference>
<gene>
    <name evidence="8" type="ORF">IQ22_04380</name>
</gene>
<keyword evidence="9" id="KW-1185">Reference proteome</keyword>
<dbReference type="Proteomes" id="UP000316905">
    <property type="component" value="Unassembled WGS sequence"/>
</dbReference>
<name>A0A562PRN7_9PSED</name>
<comment type="caution">
    <text evidence="8">The sequence shown here is derived from an EMBL/GenBank/DDBJ whole genome shotgun (WGS) entry which is preliminary data.</text>
</comment>
<comment type="catalytic activity">
    <reaction evidence="1">
        <text>ATP + protein L-histidine = ADP + protein N-phospho-L-histidine.</text>
        <dbReference type="EC" id="2.7.13.3"/>
    </reaction>
</comment>
<dbReference type="Pfam" id="PF00989">
    <property type="entry name" value="PAS"/>
    <property type="match status" value="1"/>
</dbReference>
<dbReference type="InterPro" id="IPR035965">
    <property type="entry name" value="PAS-like_dom_sf"/>
</dbReference>
<evidence type="ECO:0000256" key="1">
    <source>
        <dbReference type="ARBA" id="ARBA00000085"/>
    </source>
</evidence>
<feature type="domain" description="Histidine kinase" evidence="6">
    <location>
        <begin position="644"/>
        <end position="855"/>
    </location>
</feature>
<dbReference type="OrthoDB" id="9772100at2"/>
<dbReference type="SUPFAM" id="SSF47384">
    <property type="entry name" value="Homodimeric domain of signal transducing histidine kinase"/>
    <property type="match status" value="1"/>
</dbReference>
<reference evidence="8 9" key="1">
    <citation type="journal article" date="2015" name="Stand. Genomic Sci.">
        <title>Genomic Encyclopedia of Bacterial and Archaeal Type Strains, Phase III: the genomes of soil and plant-associated and newly described type strains.</title>
        <authorList>
            <person name="Whitman W.B."/>
            <person name="Woyke T."/>
            <person name="Klenk H.P."/>
            <person name="Zhou Y."/>
            <person name="Lilburn T.G."/>
            <person name="Beck B.J."/>
            <person name="De Vos P."/>
            <person name="Vandamme P."/>
            <person name="Eisen J.A."/>
            <person name="Garrity G."/>
            <person name="Hugenholtz P."/>
            <person name="Kyrpides N.C."/>
        </authorList>
    </citation>
    <scope>NUCLEOTIDE SEQUENCE [LARGE SCALE GENOMIC DNA]</scope>
    <source>
        <strain evidence="8 9">CGMCC 1.6858</strain>
    </source>
</reference>
<dbReference type="CDD" id="cd00130">
    <property type="entry name" value="PAS"/>
    <property type="match status" value="3"/>
</dbReference>
<feature type="non-terminal residue" evidence="8">
    <location>
        <position position="855"/>
    </location>
</feature>
<dbReference type="Gene3D" id="3.30.565.10">
    <property type="entry name" value="Histidine kinase-like ATPase, C-terminal domain"/>
    <property type="match status" value="1"/>
</dbReference>
<dbReference type="InterPro" id="IPR005467">
    <property type="entry name" value="His_kinase_dom"/>
</dbReference>
<dbReference type="InterPro" id="IPR003594">
    <property type="entry name" value="HATPase_dom"/>
</dbReference>
<dbReference type="AlphaFoldDB" id="A0A562PRN7"/>
<dbReference type="Pfam" id="PF00512">
    <property type="entry name" value="HisKA"/>
    <property type="match status" value="1"/>
</dbReference>
<dbReference type="InterPro" id="IPR003661">
    <property type="entry name" value="HisK_dim/P_dom"/>
</dbReference>
<evidence type="ECO:0000259" key="6">
    <source>
        <dbReference type="PROSITE" id="PS50109"/>
    </source>
</evidence>
<organism evidence="8 9">
    <name type="scientific">Pseudomonas duriflava</name>
    <dbReference type="NCBI Taxonomy" id="459528"/>
    <lineage>
        <taxon>Bacteria</taxon>
        <taxon>Pseudomonadati</taxon>
        <taxon>Pseudomonadota</taxon>
        <taxon>Gammaproteobacteria</taxon>
        <taxon>Pseudomonadales</taxon>
        <taxon>Pseudomonadaceae</taxon>
        <taxon>Pseudomonas</taxon>
    </lineage>
</organism>
<dbReference type="InterPro" id="IPR013655">
    <property type="entry name" value="PAS_fold_3"/>
</dbReference>
<dbReference type="InterPro" id="IPR036890">
    <property type="entry name" value="HATPase_C_sf"/>
</dbReference>
<dbReference type="EMBL" id="VLKY01000026">
    <property type="protein sequence ID" value="TWI47048.1"/>
    <property type="molecule type" value="Genomic_DNA"/>
</dbReference>
<dbReference type="SMART" id="SM00388">
    <property type="entry name" value="HisKA"/>
    <property type="match status" value="1"/>
</dbReference>
<dbReference type="InterPro" id="IPR013767">
    <property type="entry name" value="PAS_fold"/>
</dbReference>
<evidence type="ECO:0000256" key="2">
    <source>
        <dbReference type="ARBA" id="ARBA00012438"/>
    </source>
</evidence>
<dbReference type="RefSeq" id="WP_158635473.1">
    <property type="nucleotide sequence ID" value="NZ_VLKY01000026.1"/>
</dbReference>
<dbReference type="CDD" id="cd00082">
    <property type="entry name" value="HisKA"/>
    <property type="match status" value="1"/>
</dbReference>
<dbReference type="SUPFAM" id="SSF55874">
    <property type="entry name" value="ATPase domain of HSP90 chaperone/DNA topoisomerase II/histidine kinase"/>
    <property type="match status" value="1"/>
</dbReference>
<dbReference type="EC" id="2.7.13.3" evidence="2"/>
<dbReference type="Pfam" id="PF13426">
    <property type="entry name" value="PAS_9"/>
    <property type="match status" value="1"/>
</dbReference>
<keyword evidence="3" id="KW-0597">Phosphoprotein</keyword>
<dbReference type="PROSITE" id="PS50112">
    <property type="entry name" value="PAS"/>
    <property type="match status" value="3"/>
</dbReference>
<dbReference type="Gene3D" id="3.30.450.20">
    <property type="entry name" value="PAS domain"/>
    <property type="match status" value="5"/>
</dbReference>
<evidence type="ECO:0000259" key="7">
    <source>
        <dbReference type="PROSITE" id="PS50112"/>
    </source>
</evidence>
<dbReference type="PANTHER" id="PTHR43304">
    <property type="entry name" value="PHYTOCHROME-LIKE PROTEIN CPH1"/>
    <property type="match status" value="1"/>
</dbReference>
<dbReference type="FunFam" id="3.30.450.20:FF:000099">
    <property type="entry name" value="Sensory box sensor histidine kinase"/>
    <property type="match status" value="1"/>
</dbReference>
<evidence type="ECO:0000313" key="9">
    <source>
        <dbReference type="Proteomes" id="UP000316905"/>
    </source>
</evidence>
<dbReference type="InterPro" id="IPR000014">
    <property type="entry name" value="PAS"/>
</dbReference>
<evidence type="ECO:0000313" key="8">
    <source>
        <dbReference type="EMBL" id="TWI47048.1"/>
    </source>
</evidence>
<dbReference type="InterPro" id="IPR001610">
    <property type="entry name" value="PAC"/>
</dbReference>
<proteinExistence type="predicted"/>
<dbReference type="GO" id="GO:0006355">
    <property type="term" value="P:regulation of DNA-templated transcription"/>
    <property type="evidence" value="ECO:0007669"/>
    <property type="project" value="InterPro"/>
</dbReference>